<dbReference type="EMBL" id="JAAIYP010000027">
    <property type="protein sequence ID" value="NFV79416.1"/>
    <property type="molecule type" value="Genomic_DNA"/>
</dbReference>
<sequence>MKIAVSSLNGQTVTAHPGKTNRFLMFEVTDKSPPRQMAALTLPREMILNCAYPDADHPLYSVDVVIAASAKGGLAQRLSQHGVRLVTTCERSPERAVEAFLSRS</sequence>
<gene>
    <name evidence="1" type="ORF">G4223_04740</name>
</gene>
<keyword evidence="2" id="KW-1185">Reference proteome</keyword>
<proteinExistence type="predicted"/>
<dbReference type="Gene3D" id="3.30.420.130">
    <property type="entry name" value="Dinitrogenase iron-molybdenum cofactor biosynthesis domain"/>
    <property type="match status" value="1"/>
</dbReference>
<reference evidence="1 2" key="1">
    <citation type="submission" date="2020-02" db="EMBL/GenBank/DDBJ databases">
        <authorList>
            <person name="Dziuba M."/>
            <person name="Kuznetsov B."/>
            <person name="Mardanov A."/>
            <person name="Ravin N."/>
            <person name="Grouzdev D."/>
        </authorList>
    </citation>
    <scope>NUCLEOTIDE SEQUENCE [LARGE SCALE GENOMIC DNA]</scope>
    <source>
        <strain evidence="1 2">SpK</strain>
    </source>
</reference>
<comment type="caution">
    <text evidence="1">The sequence shown here is derived from an EMBL/GenBank/DDBJ whole genome shotgun (WGS) entry which is preliminary data.</text>
</comment>
<dbReference type="InterPro" id="IPR036105">
    <property type="entry name" value="DiNase_FeMo-co_biosyn_sf"/>
</dbReference>
<name>A0A7C9QU69_9PROT</name>
<protein>
    <submittedName>
        <fullName evidence="1">Nitrogen fixation protein</fullName>
    </submittedName>
</protein>
<accession>A0A7C9QU69</accession>
<dbReference type="Proteomes" id="UP000480684">
    <property type="component" value="Unassembled WGS sequence"/>
</dbReference>
<evidence type="ECO:0000313" key="2">
    <source>
        <dbReference type="Proteomes" id="UP000480684"/>
    </source>
</evidence>
<dbReference type="RefSeq" id="WP_163675748.1">
    <property type="nucleotide sequence ID" value="NZ_JAAIYP010000027.1"/>
</dbReference>
<dbReference type="SUPFAM" id="SSF53146">
    <property type="entry name" value="Nitrogenase accessory factor-like"/>
    <property type="match status" value="1"/>
</dbReference>
<evidence type="ECO:0000313" key="1">
    <source>
        <dbReference type="EMBL" id="NFV79416.1"/>
    </source>
</evidence>
<dbReference type="AlphaFoldDB" id="A0A7C9QU69"/>
<organism evidence="1 2">
    <name type="scientific">Magnetospirillum aberrantis SpK</name>
    <dbReference type="NCBI Taxonomy" id="908842"/>
    <lineage>
        <taxon>Bacteria</taxon>
        <taxon>Pseudomonadati</taxon>
        <taxon>Pseudomonadota</taxon>
        <taxon>Alphaproteobacteria</taxon>
        <taxon>Rhodospirillales</taxon>
        <taxon>Rhodospirillaceae</taxon>
        <taxon>Magnetospirillum</taxon>
    </lineage>
</organism>